<evidence type="ECO:0000313" key="3">
    <source>
        <dbReference type="Proteomes" id="UP000472267"/>
    </source>
</evidence>
<dbReference type="InParanoid" id="A0A672JEL7"/>
<dbReference type="GO" id="GO:0007096">
    <property type="term" value="P:regulation of exit from mitosis"/>
    <property type="evidence" value="ECO:0007669"/>
    <property type="project" value="InterPro"/>
</dbReference>
<accession>A0A672JEL7</accession>
<gene>
    <name evidence="2" type="primary">mad2l1bp</name>
</gene>
<dbReference type="PANTHER" id="PTHR15681:SF1">
    <property type="entry name" value="MAD2L1-BINDING PROTEIN"/>
    <property type="match status" value="1"/>
</dbReference>
<feature type="compositionally biased region" description="Basic and acidic residues" evidence="1">
    <location>
        <begin position="62"/>
        <end position="82"/>
    </location>
</feature>
<dbReference type="InterPro" id="IPR009511">
    <property type="entry name" value="MAD1/Cdc20-bound-Mad2-bd"/>
</dbReference>
<organism evidence="2 3">
    <name type="scientific">Salarias fasciatus</name>
    <name type="common">Jewelled blenny</name>
    <name type="synonym">Blennius fasciatus</name>
    <dbReference type="NCBI Taxonomy" id="181472"/>
    <lineage>
        <taxon>Eukaryota</taxon>
        <taxon>Metazoa</taxon>
        <taxon>Chordata</taxon>
        <taxon>Craniata</taxon>
        <taxon>Vertebrata</taxon>
        <taxon>Euteleostomi</taxon>
        <taxon>Actinopterygii</taxon>
        <taxon>Neopterygii</taxon>
        <taxon>Teleostei</taxon>
        <taxon>Neoteleostei</taxon>
        <taxon>Acanthomorphata</taxon>
        <taxon>Ovalentaria</taxon>
        <taxon>Blenniimorphae</taxon>
        <taxon>Blenniiformes</taxon>
        <taxon>Blennioidei</taxon>
        <taxon>Blenniidae</taxon>
        <taxon>Salariinae</taxon>
        <taxon>Salarias</taxon>
    </lineage>
</organism>
<protein>
    <submittedName>
        <fullName evidence="2">MAD2L1 binding protein</fullName>
    </submittedName>
</protein>
<evidence type="ECO:0000256" key="1">
    <source>
        <dbReference type="SAM" id="MobiDB-lite"/>
    </source>
</evidence>
<dbReference type="Pfam" id="PF06581">
    <property type="entry name" value="p31comet"/>
    <property type="match status" value="1"/>
</dbReference>
<feature type="region of interest" description="Disordered" evidence="1">
    <location>
        <begin position="62"/>
        <end position="94"/>
    </location>
</feature>
<evidence type="ECO:0000313" key="2">
    <source>
        <dbReference type="Ensembl" id="ENSSFAP00005052683.1"/>
    </source>
</evidence>
<dbReference type="FunCoup" id="A0A672JEL7">
    <property type="interactions" value="1066"/>
</dbReference>
<dbReference type="Gene3D" id="3.30.900.20">
    <property type="match status" value="1"/>
</dbReference>
<dbReference type="AlphaFoldDB" id="A0A672JEL7"/>
<dbReference type="Ensembl" id="ENSSFAT00005054345.1">
    <property type="protein sequence ID" value="ENSSFAP00005052683.1"/>
    <property type="gene ID" value="ENSSFAG00005025217.1"/>
</dbReference>
<dbReference type="OMA" id="SICKEPR"/>
<dbReference type="Proteomes" id="UP000472267">
    <property type="component" value="Chromosome 13"/>
</dbReference>
<dbReference type="GO" id="GO:0005634">
    <property type="term" value="C:nucleus"/>
    <property type="evidence" value="ECO:0007669"/>
    <property type="project" value="InterPro"/>
</dbReference>
<sequence length="368" mass="41508">MAECTKTSEAITSLETQLSFSSRKEIFTPEEPNLNCEMREVRSVSELFEETRDELPVQLVESHPEPKNVPRLREASSKHLDVNDTEDKENAANPPTAIALECTQVDDTTGQESCQDSRATGNKQDAITENRDTEVFRQAQEEGRVNVVFSGSVTQDGCCRFVSEILKCILYQRQQLPMTYDQLVYSQKKQQASTQDKDTVSRKPAGTDSRKCQQTLQELEEVLQQLEVLFALSRVPRVLLLMGGSLILPKELYEINMEGLVLAGGEQCLRVSSCLRQIFRTLFVADLLSDAKPVRLMPTTVLALAHRDCGVGWFRPKLQFKVPTRVKNQTIALSTDPSTCKEARAERSDREDDYVWFQAPMTIKGFSS</sequence>
<proteinExistence type="predicted"/>
<dbReference type="InterPro" id="IPR053729">
    <property type="entry name" value="MAD2L1BP_domain_sf"/>
</dbReference>
<dbReference type="PANTHER" id="PTHR15681">
    <property type="entry name" value="MAD2L1-BINDING PROTEIN"/>
    <property type="match status" value="1"/>
</dbReference>
<keyword evidence="3" id="KW-1185">Reference proteome</keyword>
<reference evidence="2" key="1">
    <citation type="submission" date="2019-06" db="EMBL/GenBank/DDBJ databases">
        <authorList>
            <consortium name="Wellcome Sanger Institute Data Sharing"/>
        </authorList>
    </citation>
    <scope>NUCLEOTIDE SEQUENCE [LARGE SCALE GENOMIC DNA]</scope>
</reference>
<reference evidence="2" key="2">
    <citation type="submission" date="2025-08" db="UniProtKB">
        <authorList>
            <consortium name="Ensembl"/>
        </authorList>
    </citation>
    <scope>IDENTIFICATION</scope>
</reference>
<name>A0A672JEL7_SALFA</name>
<reference evidence="2" key="3">
    <citation type="submission" date="2025-09" db="UniProtKB">
        <authorList>
            <consortium name="Ensembl"/>
        </authorList>
    </citation>
    <scope>IDENTIFICATION</scope>
</reference>